<dbReference type="STRING" id="1430326.B8W66_07155"/>
<feature type="signal peptide" evidence="1">
    <location>
        <begin position="1"/>
        <end position="26"/>
    </location>
</feature>
<evidence type="ECO:0000256" key="1">
    <source>
        <dbReference type="SAM" id="SignalP"/>
    </source>
</evidence>
<accession>A0A1X2LXV3</accession>
<name>A0A1X2LXV3_9MYCO</name>
<feature type="chain" id="PRO_5038697830" description="Secreted protein" evidence="1">
    <location>
        <begin position="27"/>
        <end position="173"/>
    </location>
</feature>
<reference evidence="2 3" key="1">
    <citation type="submission" date="2017-04" db="EMBL/GenBank/DDBJ databases">
        <title>The new phylogeny of genus Mycobacterium.</title>
        <authorList>
            <person name="Tortoli E."/>
            <person name="Trovato A."/>
            <person name="Cirillo D.M."/>
        </authorList>
    </citation>
    <scope>NUCLEOTIDE SEQUENCE [LARGE SCALE GENOMIC DNA]</scope>
    <source>
        <strain evidence="2 3">TBL 1200985</strain>
    </source>
</reference>
<dbReference type="AlphaFoldDB" id="A0A1X2LXV3"/>
<proteinExistence type="predicted"/>
<dbReference type="OrthoDB" id="4459650at2"/>
<evidence type="ECO:0000313" key="2">
    <source>
        <dbReference type="EMBL" id="OSC41929.1"/>
    </source>
</evidence>
<organism evidence="2 3">
    <name type="scientific">Mycobacterium decipiens</name>
    <dbReference type="NCBI Taxonomy" id="1430326"/>
    <lineage>
        <taxon>Bacteria</taxon>
        <taxon>Bacillati</taxon>
        <taxon>Actinomycetota</taxon>
        <taxon>Actinomycetes</taxon>
        <taxon>Mycobacteriales</taxon>
        <taxon>Mycobacteriaceae</taxon>
        <taxon>Mycobacterium</taxon>
    </lineage>
</organism>
<keyword evidence="1" id="KW-0732">Signal</keyword>
<comment type="caution">
    <text evidence="2">The sequence shown here is derived from an EMBL/GenBank/DDBJ whole genome shotgun (WGS) entry which is preliminary data.</text>
</comment>
<protein>
    <recommendedName>
        <fullName evidence="4">Secreted protein</fullName>
    </recommendedName>
</protein>
<evidence type="ECO:0000313" key="3">
    <source>
        <dbReference type="Proteomes" id="UP000193247"/>
    </source>
</evidence>
<dbReference type="RefSeq" id="WP_085324381.1">
    <property type="nucleotide sequence ID" value="NZ_NCXP01000005.1"/>
</dbReference>
<sequence length="173" mass="18119">MSGHPKNAILALAAAALAGSLSLALAPTLAPKAIAAEEPSWNGLYLLTLSANEKTGTSMAASQPEPSHMMSYTFSSSCSSGACIATVIDPPPPKHEFIPRPIEYTWNGSEWVREISWQWDCLLPDGSIEYNPAESVTVYTPGPGGILTGSFHTDISSGACKGTVEMPVSARPG</sequence>
<keyword evidence="3" id="KW-1185">Reference proteome</keyword>
<dbReference type="EMBL" id="NCXP01000005">
    <property type="protein sequence ID" value="OSC41929.1"/>
    <property type="molecule type" value="Genomic_DNA"/>
</dbReference>
<gene>
    <name evidence="2" type="ORF">B8W66_07155</name>
</gene>
<dbReference type="Proteomes" id="UP000193247">
    <property type="component" value="Unassembled WGS sequence"/>
</dbReference>
<evidence type="ECO:0008006" key="4">
    <source>
        <dbReference type="Google" id="ProtNLM"/>
    </source>
</evidence>